<organism evidence="1 2">
    <name type="scientific">Buddleja alternifolia</name>
    <dbReference type="NCBI Taxonomy" id="168488"/>
    <lineage>
        <taxon>Eukaryota</taxon>
        <taxon>Viridiplantae</taxon>
        <taxon>Streptophyta</taxon>
        <taxon>Embryophyta</taxon>
        <taxon>Tracheophyta</taxon>
        <taxon>Spermatophyta</taxon>
        <taxon>Magnoliopsida</taxon>
        <taxon>eudicotyledons</taxon>
        <taxon>Gunneridae</taxon>
        <taxon>Pentapetalae</taxon>
        <taxon>asterids</taxon>
        <taxon>lamiids</taxon>
        <taxon>Lamiales</taxon>
        <taxon>Scrophulariaceae</taxon>
        <taxon>Buddlejeae</taxon>
        <taxon>Buddleja</taxon>
    </lineage>
</organism>
<name>A0AAV6WGK3_9LAMI</name>
<evidence type="ECO:0008006" key="3">
    <source>
        <dbReference type="Google" id="ProtNLM"/>
    </source>
</evidence>
<reference evidence="1" key="1">
    <citation type="submission" date="2019-10" db="EMBL/GenBank/DDBJ databases">
        <authorList>
            <person name="Zhang R."/>
            <person name="Pan Y."/>
            <person name="Wang J."/>
            <person name="Ma R."/>
            <person name="Yu S."/>
        </authorList>
    </citation>
    <scope>NUCLEOTIDE SEQUENCE</scope>
    <source>
        <strain evidence="1">LA-IB0</strain>
        <tissue evidence="1">Leaf</tissue>
    </source>
</reference>
<dbReference type="PANTHER" id="PTHR35121">
    <property type="entry name" value="HOMEODOMAIN PROTEIN 8, PUTATIVE-RELATED"/>
    <property type="match status" value="1"/>
</dbReference>
<evidence type="ECO:0000313" key="1">
    <source>
        <dbReference type="EMBL" id="KAG8367527.1"/>
    </source>
</evidence>
<dbReference type="EMBL" id="WHWC01000016">
    <property type="protein sequence ID" value="KAG8367527.1"/>
    <property type="molecule type" value="Genomic_DNA"/>
</dbReference>
<dbReference type="Proteomes" id="UP000826271">
    <property type="component" value="Unassembled WGS sequence"/>
</dbReference>
<sequence>MTTGTADFMFRCVFDGSSSMSDRNIERRPYHRNCKCALHKVKGKCSHTGSRQRNIAFPKKELRTNCSLSVSASIASSQSSYFENSSFRLTECIHKVQFSGLLALHSRIELRKCAL</sequence>
<gene>
    <name evidence="1" type="ORF">BUALT_Bualt16G0081100</name>
</gene>
<protein>
    <recommendedName>
        <fullName evidence="3">SWIM-type domain-containing protein</fullName>
    </recommendedName>
</protein>
<dbReference type="PANTHER" id="PTHR35121:SF4">
    <property type="entry name" value="SWIM-TYPE DOMAIN-CONTAINING PROTEIN"/>
    <property type="match status" value="1"/>
</dbReference>
<evidence type="ECO:0000313" key="2">
    <source>
        <dbReference type="Proteomes" id="UP000826271"/>
    </source>
</evidence>
<dbReference type="AlphaFoldDB" id="A0AAV6WGK3"/>
<keyword evidence="2" id="KW-1185">Reference proteome</keyword>
<comment type="caution">
    <text evidence="1">The sequence shown here is derived from an EMBL/GenBank/DDBJ whole genome shotgun (WGS) entry which is preliminary data.</text>
</comment>
<proteinExistence type="predicted"/>
<accession>A0AAV6WGK3</accession>